<dbReference type="GO" id="GO:0005524">
    <property type="term" value="F:ATP binding"/>
    <property type="evidence" value="ECO:0007669"/>
    <property type="project" value="UniProtKB-UniRule"/>
</dbReference>
<dbReference type="CDD" id="cd00071">
    <property type="entry name" value="GMPK"/>
    <property type="match status" value="1"/>
</dbReference>
<evidence type="ECO:0000256" key="5">
    <source>
        <dbReference type="ARBA" id="ARBA00022741"/>
    </source>
</evidence>
<dbReference type="SUPFAM" id="SSF52540">
    <property type="entry name" value="P-loop containing nucleoside triphosphate hydrolases"/>
    <property type="match status" value="1"/>
</dbReference>
<evidence type="ECO:0000256" key="8">
    <source>
        <dbReference type="ARBA" id="ARBA00030128"/>
    </source>
</evidence>
<keyword evidence="5 9" id="KW-0547">Nucleotide-binding</keyword>
<dbReference type="SMART" id="SM00072">
    <property type="entry name" value="GuKc"/>
    <property type="match status" value="1"/>
</dbReference>
<dbReference type="EC" id="2.7.4.8" evidence="2 9"/>
<feature type="domain" description="Guanylate kinase-like" evidence="10">
    <location>
        <begin position="28"/>
        <end position="206"/>
    </location>
</feature>
<protein>
    <recommendedName>
        <fullName evidence="3 9">Guanylate kinase</fullName>
        <ecNumber evidence="2 9">2.7.4.8</ecNumber>
    </recommendedName>
    <alternativeName>
        <fullName evidence="8 9">GMP kinase</fullName>
    </alternativeName>
</protein>
<keyword evidence="12" id="KW-1185">Reference proteome</keyword>
<dbReference type="PATRIC" id="fig|1335757.3.peg.301"/>
<evidence type="ECO:0000256" key="3">
    <source>
        <dbReference type="ARBA" id="ARBA00016296"/>
    </source>
</evidence>
<dbReference type="STRING" id="1335757.SPICUR_01530"/>
<dbReference type="PROSITE" id="PS50052">
    <property type="entry name" value="GUANYLATE_KINASE_2"/>
    <property type="match status" value="1"/>
</dbReference>
<keyword evidence="6 9" id="KW-0418">Kinase</keyword>
<gene>
    <name evidence="9" type="primary">gmk</name>
    <name evidence="11" type="ORF">SPICUR_01530</name>
</gene>
<dbReference type="FunFam" id="3.30.63.10:FF:000002">
    <property type="entry name" value="Guanylate kinase 1"/>
    <property type="match status" value="1"/>
</dbReference>
<dbReference type="PANTHER" id="PTHR23117:SF13">
    <property type="entry name" value="GUANYLATE KINASE"/>
    <property type="match status" value="1"/>
</dbReference>
<dbReference type="HOGENOM" id="CLU_001715_1_0_6"/>
<keyword evidence="7 9" id="KW-0067">ATP-binding</keyword>
<dbReference type="InterPro" id="IPR020590">
    <property type="entry name" value="Guanylate_kinase_CS"/>
</dbReference>
<dbReference type="GO" id="GO:0004385">
    <property type="term" value="F:GMP kinase activity"/>
    <property type="evidence" value="ECO:0007669"/>
    <property type="project" value="UniProtKB-UniRule"/>
</dbReference>
<accession>U5T1N1</accession>
<evidence type="ECO:0000256" key="4">
    <source>
        <dbReference type="ARBA" id="ARBA00022679"/>
    </source>
</evidence>
<comment type="similarity">
    <text evidence="1 9">Belongs to the guanylate kinase family.</text>
</comment>
<evidence type="ECO:0000313" key="12">
    <source>
        <dbReference type="Proteomes" id="UP000017640"/>
    </source>
</evidence>
<feature type="binding site" evidence="9">
    <location>
        <begin position="35"/>
        <end position="42"/>
    </location>
    <ligand>
        <name>ATP</name>
        <dbReference type="ChEBI" id="CHEBI:30616"/>
    </ligand>
</feature>
<dbReference type="Gene3D" id="3.30.63.10">
    <property type="entry name" value="Guanylate Kinase phosphate binding domain"/>
    <property type="match status" value="1"/>
</dbReference>
<dbReference type="Pfam" id="PF00625">
    <property type="entry name" value="Guanylate_kin"/>
    <property type="match status" value="1"/>
</dbReference>
<dbReference type="InterPro" id="IPR008144">
    <property type="entry name" value="Guanylate_kin-like_dom"/>
</dbReference>
<evidence type="ECO:0000256" key="1">
    <source>
        <dbReference type="ARBA" id="ARBA00005790"/>
    </source>
</evidence>
<reference evidence="11 12" key="1">
    <citation type="journal article" date="2013" name="BMC Genomics">
        <title>Genomes of "Spiribacter", a streamlined, successful halophilic bacterium.</title>
        <authorList>
            <person name="Lopez-Perez M."/>
            <person name="Ghai R."/>
            <person name="Leon M.J."/>
            <person name="Rodriguez-Olmos A."/>
            <person name="Copa-Patino J.L."/>
            <person name="Soliveri J."/>
            <person name="Sanchez-Porro C."/>
            <person name="Ventosa A."/>
            <person name="Rodriguez-Valera F."/>
        </authorList>
    </citation>
    <scope>NUCLEOTIDE SEQUENCE [LARGE SCALE GENOMIC DNA]</scope>
    <source>
        <strain evidence="11 12">UAH-SP71</strain>
    </source>
</reference>
<dbReference type="GO" id="GO:0005829">
    <property type="term" value="C:cytosol"/>
    <property type="evidence" value="ECO:0007669"/>
    <property type="project" value="TreeGrafter"/>
</dbReference>
<dbReference type="InterPro" id="IPR008145">
    <property type="entry name" value="GK/Ca_channel_bsu"/>
</dbReference>
<proteinExistence type="inferred from homology"/>
<evidence type="ECO:0000256" key="9">
    <source>
        <dbReference type="HAMAP-Rule" id="MF_00328"/>
    </source>
</evidence>
<dbReference type="PROSITE" id="PS00856">
    <property type="entry name" value="GUANYLATE_KINASE_1"/>
    <property type="match status" value="1"/>
</dbReference>
<comment type="catalytic activity">
    <reaction evidence="9">
        <text>GMP + ATP = GDP + ADP</text>
        <dbReference type="Rhea" id="RHEA:20780"/>
        <dbReference type="ChEBI" id="CHEBI:30616"/>
        <dbReference type="ChEBI" id="CHEBI:58115"/>
        <dbReference type="ChEBI" id="CHEBI:58189"/>
        <dbReference type="ChEBI" id="CHEBI:456216"/>
        <dbReference type="EC" id="2.7.4.8"/>
    </reaction>
</comment>
<evidence type="ECO:0000256" key="7">
    <source>
        <dbReference type="ARBA" id="ARBA00022840"/>
    </source>
</evidence>
<comment type="subcellular location">
    <subcellularLocation>
        <location evidence="9">Cytoplasm</location>
    </subcellularLocation>
</comment>
<evidence type="ECO:0000256" key="6">
    <source>
        <dbReference type="ARBA" id="ARBA00022777"/>
    </source>
</evidence>
<dbReference type="eggNOG" id="COG0194">
    <property type="taxonomic scope" value="Bacteria"/>
</dbReference>
<dbReference type="EMBL" id="CP005990">
    <property type="protein sequence ID" value="AGY91325.1"/>
    <property type="molecule type" value="Genomic_DNA"/>
</dbReference>
<evidence type="ECO:0000313" key="11">
    <source>
        <dbReference type="EMBL" id="AGY91325.1"/>
    </source>
</evidence>
<name>U5T1N1_9GAMM</name>
<sequence length="234" mass="25743">MQVSWVFGKVRKDARKGNIAGMETGTTGTLYIVSAASGAGKTSLLRALMARDDRLCFSVSHTTRQPRPGERDGHDYYFVDDAGFQALVEADAFLEHARVFDRRYGTSWAAIEADLAAGRDVLVEIDWQGARQIRERIPGCASVFILPPSRSALEARLRARGQDSDDVIESRMAAAVSEMSHCHEYDFIVWNDDFAVALADLEAIIRAKRLQAGYQLSVHAEALSALTGLDKPPV</sequence>
<dbReference type="PANTHER" id="PTHR23117">
    <property type="entry name" value="GUANYLATE KINASE-RELATED"/>
    <property type="match status" value="1"/>
</dbReference>
<dbReference type="KEGG" id="spiu:SPICUR_01530"/>
<dbReference type="InterPro" id="IPR017665">
    <property type="entry name" value="Guanylate_kinase"/>
</dbReference>
<evidence type="ECO:0000256" key="2">
    <source>
        <dbReference type="ARBA" id="ARBA00012961"/>
    </source>
</evidence>
<dbReference type="NCBIfam" id="TIGR03263">
    <property type="entry name" value="guanyl_kin"/>
    <property type="match status" value="1"/>
</dbReference>
<dbReference type="HAMAP" id="MF_00328">
    <property type="entry name" value="Guanylate_kinase"/>
    <property type="match status" value="1"/>
</dbReference>
<evidence type="ECO:0000259" key="10">
    <source>
        <dbReference type="PROSITE" id="PS50052"/>
    </source>
</evidence>
<keyword evidence="9" id="KW-0963">Cytoplasm</keyword>
<dbReference type="AlphaFoldDB" id="U5T1N1"/>
<dbReference type="Proteomes" id="UP000017640">
    <property type="component" value="Chromosome"/>
</dbReference>
<keyword evidence="4 9" id="KW-0808">Transferase</keyword>
<comment type="function">
    <text evidence="9">Essential for recycling GMP and indirectly, cGMP.</text>
</comment>
<dbReference type="Gene3D" id="3.40.50.300">
    <property type="entry name" value="P-loop containing nucleotide triphosphate hydrolases"/>
    <property type="match status" value="2"/>
</dbReference>
<dbReference type="InterPro" id="IPR027417">
    <property type="entry name" value="P-loop_NTPase"/>
</dbReference>
<organism evidence="11 12">
    <name type="scientific">Spiribacter curvatus</name>
    <dbReference type="NCBI Taxonomy" id="1335757"/>
    <lineage>
        <taxon>Bacteria</taxon>
        <taxon>Pseudomonadati</taxon>
        <taxon>Pseudomonadota</taxon>
        <taxon>Gammaproteobacteria</taxon>
        <taxon>Chromatiales</taxon>
        <taxon>Ectothiorhodospiraceae</taxon>
        <taxon>Spiribacter</taxon>
    </lineage>
</organism>